<name>A0A0L7QY43_9HYME</name>
<gene>
    <name evidence="1" type="ORF">WH47_02923</name>
</gene>
<protein>
    <submittedName>
        <fullName evidence="1">Uncharacterized protein</fullName>
    </submittedName>
</protein>
<feature type="non-terminal residue" evidence="1">
    <location>
        <position position="1"/>
    </location>
</feature>
<keyword evidence="2" id="KW-1185">Reference proteome</keyword>
<dbReference type="AlphaFoldDB" id="A0A0L7QY43"/>
<dbReference type="EMBL" id="KQ414695">
    <property type="protein sequence ID" value="KOC63527.1"/>
    <property type="molecule type" value="Genomic_DNA"/>
</dbReference>
<reference evidence="1 2" key="1">
    <citation type="submission" date="2015-07" db="EMBL/GenBank/DDBJ databases">
        <title>The genome of Habropoda laboriosa.</title>
        <authorList>
            <person name="Pan H."/>
            <person name="Kapheim K."/>
        </authorList>
    </citation>
    <scope>NUCLEOTIDE SEQUENCE [LARGE SCALE GENOMIC DNA]</scope>
    <source>
        <strain evidence="1">0110345459</strain>
    </source>
</reference>
<sequence length="103" mass="12203">RVHEDSSFTELVQAEWVDKFQEDRNQLRYSAREQIMKIQAKNKKTYLTPKYMGPYTITRALRNDRYLVRRVGDQEGPLETSTAADHMKPWIEDHVEVDDSNSE</sequence>
<accession>A0A0L7QY43</accession>
<dbReference type="Proteomes" id="UP000053825">
    <property type="component" value="Unassembled WGS sequence"/>
</dbReference>
<evidence type="ECO:0000313" key="1">
    <source>
        <dbReference type="EMBL" id="KOC63527.1"/>
    </source>
</evidence>
<dbReference type="STRING" id="597456.A0A0L7QY43"/>
<organism evidence="1 2">
    <name type="scientific">Habropoda laboriosa</name>
    <dbReference type="NCBI Taxonomy" id="597456"/>
    <lineage>
        <taxon>Eukaryota</taxon>
        <taxon>Metazoa</taxon>
        <taxon>Ecdysozoa</taxon>
        <taxon>Arthropoda</taxon>
        <taxon>Hexapoda</taxon>
        <taxon>Insecta</taxon>
        <taxon>Pterygota</taxon>
        <taxon>Neoptera</taxon>
        <taxon>Endopterygota</taxon>
        <taxon>Hymenoptera</taxon>
        <taxon>Apocrita</taxon>
        <taxon>Aculeata</taxon>
        <taxon>Apoidea</taxon>
        <taxon>Anthophila</taxon>
        <taxon>Apidae</taxon>
        <taxon>Habropoda</taxon>
    </lineage>
</organism>
<evidence type="ECO:0000313" key="2">
    <source>
        <dbReference type="Proteomes" id="UP000053825"/>
    </source>
</evidence>
<proteinExistence type="predicted"/>